<keyword evidence="1" id="KW-0812">Transmembrane</keyword>
<evidence type="ECO:0000313" key="3">
    <source>
        <dbReference type="Proteomes" id="UP001596957"/>
    </source>
</evidence>
<keyword evidence="1" id="KW-1133">Transmembrane helix</keyword>
<accession>A0ABW2VC36</accession>
<sequence>MSMLHMANAVLDTPLGTTLAAPSAKVTGPLTTVLNWIAWMVTAAGVAGLLIVGTRMAIAVRTGDAEEHLSQFLMVMGACVIGATAGPIVSTVMPWL</sequence>
<dbReference type="Proteomes" id="UP001596957">
    <property type="component" value="Unassembled WGS sequence"/>
</dbReference>
<evidence type="ECO:0000313" key="2">
    <source>
        <dbReference type="EMBL" id="MFD0282088.1"/>
    </source>
</evidence>
<name>A0ABW2VC36_9ACTN</name>
<feature type="transmembrane region" description="Helical" evidence="1">
    <location>
        <begin position="36"/>
        <end position="60"/>
    </location>
</feature>
<protein>
    <recommendedName>
        <fullName evidence="4">Integral membrane protein</fullName>
    </recommendedName>
</protein>
<feature type="transmembrane region" description="Helical" evidence="1">
    <location>
        <begin position="72"/>
        <end position="93"/>
    </location>
</feature>
<dbReference type="RefSeq" id="WP_381246618.1">
    <property type="nucleotide sequence ID" value="NZ_JBHTBI010000001.1"/>
</dbReference>
<comment type="caution">
    <text evidence="2">The sequence shown here is derived from an EMBL/GenBank/DDBJ whole genome shotgun (WGS) entry which is preliminary data.</text>
</comment>
<organism evidence="2 3">
    <name type="scientific">Streptomyces lutosisoli</name>
    <dbReference type="NCBI Taxonomy" id="2665721"/>
    <lineage>
        <taxon>Bacteria</taxon>
        <taxon>Bacillati</taxon>
        <taxon>Actinomycetota</taxon>
        <taxon>Actinomycetes</taxon>
        <taxon>Kitasatosporales</taxon>
        <taxon>Streptomycetaceae</taxon>
        <taxon>Streptomyces</taxon>
    </lineage>
</organism>
<keyword evidence="3" id="KW-1185">Reference proteome</keyword>
<proteinExistence type="predicted"/>
<dbReference type="EMBL" id="JBHTEC010000001">
    <property type="protein sequence ID" value="MFD0282088.1"/>
    <property type="molecule type" value="Genomic_DNA"/>
</dbReference>
<reference evidence="3" key="1">
    <citation type="journal article" date="2019" name="Int. J. Syst. Evol. Microbiol.">
        <title>The Global Catalogue of Microorganisms (GCM) 10K type strain sequencing project: providing services to taxonomists for standard genome sequencing and annotation.</title>
        <authorList>
            <consortium name="The Broad Institute Genomics Platform"/>
            <consortium name="The Broad Institute Genome Sequencing Center for Infectious Disease"/>
            <person name="Wu L."/>
            <person name="Ma J."/>
        </authorList>
    </citation>
    <scope>NUCLEOTIDE SEQUENCE [LARGE SCALE GENOMIC DNA]</scope>
    <source>
        <strain evidence="3">CGMCC 4.7198</strain>
    </source>
</reference>
<evidence type="ECO:0008006" key="4">
    <source>
        <dbReference type="Google" id="ProtNLM"/>
    </source>
</evidence>
<keyword evidence="1" id="KW-0472">Membrane</keyword>
<evidence type="ECO:0000256" key="1">
    <source>
        <dbReference type="SAM" id="Phobius"/>
    </source>
</evidence>
<gene>
    <name evidence="2" type="ORF">ACFQZP_10400</name>
</gene>